<organism evidence="1 2">
    <name type="scientific">Nephila pilipes</name>
    <name type="common">Giant wood spider</name>
    <name type="synonym">Nephila maculata</name>
    <dbReference type="NCBI Taxonomy" id="299642"/>
    <lineage>
        <taxon>Eukaryota</taxon>
        <taxon>Metazoa</taxon>
        <taxon>Ecdysozoa</taxon>
        <taxon>Arthropoda</taxon>
        <taxon>Chelicerata</taxon>
        <taxon>Arachnida</taxon>
        <taxon>Araneae</taxon>
        <taxon>Araneomorphae</taxon>
        <taxon>Entelegynae</taxon>
        <taxon>Araneoidea</taxon>
        <taxon>Nephilidae</taxon>
        <taxon>Nephila</taxon>
    </lineage>
</organism>
<name>A0A8X6N4U0_NEPPI</name>
<dbReference type="Proteomes" id="UP000887013">
    <property type="component" value="Unassembled WGS sequence"/>
</dbReference>
<evidence type="ECO:0000313" key="1">
    <source>
        <dbReference type="EMBL" id="GFS94066.1"/>
    </source>
</evidence>
<dbReference type="AlphaFoldDB" id="A0A8X6N4U0"/>
<comment type="caution">
    <text evidence="1">The sequence shown here is derived from an EMBL/GenBank/DDBJ whole genome shotgun (WGS) entry which is preliminary data.</text>
</comment>
<proteinExistence type="predicted"/>
<sequence>MPCDDAEAYFNPKEAAKALCSCQQTRITDSKRYDPSGTIKSAKIIFISMRTAYHSGRIFSAWNKTVTDFLSAYNGTNSRLFEKRE</sequence>
<protein>
    <submittedName>
        <fullName evidence="1">Uncharacterized protein</fullName>
    </submittedName>
</protein>
<gene>
    <name evidence="1" type="ORF">NPIL_176971</name>
</gene>
<reference evidence="1" key="1">
    <citation type="submission" date="2020-08" db="EMBL/GenBank/DDBJ databases">
        <title>Multicomponent nature underlies the extraordinary mechanical properties of spider dragline silk.</title>
        <authorList>
            <person name="Kono N."/>
            <person name="Nakamura H."/>
            <person name="Mori M."/>
            <person name="Yoshida Y."/>
            <person name="Ohtoshi R."/>
            <person name="Malay A.D."/>
            <person name="Moran D.A.P."/>
            <person name="Tomita M."/>
            <person name="Numata K."/>
            <person name="Arakawa K."/>
        </authorList>
    </citation>
    <scope>NUCLEOTIDE SEQUENCE</scope>
</reference>
<accession>A0A8X6N4U0</accession>
<evidence type="ECO:0000313" key="2">
    <source>
        <dbReference type="Proteomes" id="UP000887013"/>
    </source>
</evidence>
<keyword evidence="2" id="KW-1185">Reference proteome</keyword>
<dbReference type="EMBL" id="BMAW01005428">
    <property type="protein sequence ID" value="GFS94066.1"/>
    <property type="molecule type" value="Genomic_DNA"/>
</dbReference>